<keyword evidence="2" id="KW-1003">Cell membrane</keyword>
<evidence type="ECO:0000256" key="1">
    <source>
        <dbReference type="ARBA" id="ARBA00004651"/>
    </source>
</evidence>
<dbReference type="Pfam" id="PF02653">
    <property type="entry name" value="BPD_transp_2"/>
    <property type="match status" value="1"/>
</dbReference>
<evidence type="ECO:0000256" key="3">
    <source>
        <dbReference type="ARBA" id="ARBA00022692"/>
    </source>
</evidence>
<sequence>MRLSLFAALIAVPLLLVAPFYFYSVTLMTILCFVVFACSFNLLLGYSGLLCFGHAMFFGGAAYITGHLLKTTPLSLELAILCGGIFSGLLGLVIGMLAIRRQGIQFAMITLAFSQFVYFIFLQSSFTGGEDGMQAIPRNALFGLFDVSDNSVFYYVVLAVTLVCVFVYYRIVHSPYGEVLKAVRDNQPRVESLGFDPERVKLLAFVLSATMAGIAGGMKATVYQFATLTDASWPISAEVILMTLLGGLGTLTGPIFGAGIIIMLNDYLAGFGEWALISQGVILLVVIVFFRRGFVGELDALARYLRGRRAATATIDANKPVQTV</sequence>
<evidence type="ECO:0000313" key="8">
    <source>
        <dbReference type="Proteomes" id="UP000182840"/>
    </source>
</evidence>
<feature type="transmembrane region" description="Helical" evidence="6">
    <location>
        <begin position="6"/>
        <end position="36"/>
    </location>
</feature>
<feature type="transmembrane region" description="Helical" evidence="6">
    <location>
        <begin position="106"/>
        <end position="126"/>
    </location>
</feature>
<dbReference type="STRING" id="1670800.BSQ44_07970"/>
<feature type="transmembrane region" description="Helical" evidence="6">
    <location>
        <begin position="202"/>
        <end position="220"/>
    </location>
</feature>
<reference evidence="8" key="1">
    <citation type="submission" date="2016-11" db="EMBL/GenBank/DDBJ databases">
        <title>Mesorhizobium oceanicum sp. nov., isolated from deep seawater in South China Sea.</title>
        <authorList>
            <person name="Fu G.-Y."/>
        </authorList>
    </citation>
    <scope>NUCLEOTIDE SEQUENCE [LARGE SCALE GENOMIC DNA]</scope>
    <source>
        <strain evidence="8">B7</strain>
    </source>
</reference>
<keyword evidence="3 6" id="KW-0812">Transmembrane</keyword>
<dbReference type="CDD" id="cd06581">
    <property type="entry name" value="TM_PBP1_LivM_like"/>
    <property type="match status" value="1"/>
</dbReference>
<accession>A0A1L3SPI0</accession>
<dbReference type="GO" id="GO:0015658">
    <property type="term" value="F:branched-chain amino acid transmembrane transporter activity"/>
    <property type="evidence" value="ECO:0007669"/>
    <property type="project" value="InterPro"/>
</dbReference>
<evidence type="ECO:0000313" key="7">
    <source>
        <dbReference type="EMBL" id="APH71314.1"/>
    </source>
</evidence>
<evidence type="ECO:0000256" key="5">
    <source>
        <dbReference type="ARBA" id="ARBA00023136"/>
    </source>
</evidence>
<dbReference type="RefSeq" id="WP_072602834.1">
    <property type="nucleotide sequence ID" value="NZ_CP018171.1"/>
</dbReference>
<feature type="transmembrane region" description="Helical" evidence="6">
    <location>
        <begin position="152"/>
        <end position="171"/>
    </location>
</feature>
<dbReference type="InterPro" id="IPR001851">
    <property type="entry name" value="ABC_transp_permease"/>
</dbReference>
<dbReference type="PANTHER" id="PTHR30482:SF17">
    <property type="entry name" value="ABC TRANSPORTER ATP-BINDING PROTEIN"/>
    <property type="match status" value="1"/>
</dbReference>
<comment type="subcellular location">
    <subcellularLocation>
        <location evidence="1">Cell membrane</location>
        <topology evidence="1">Multi-pass membrane protein</topology>
    </subcellularLocation>
</comment>
<feature type="transmembrane region" description="Helical" evidence="6">
    <location>
        <begin position="78"/>
        <end position="99"/>
    </location>
</feature>
<dbReference type="EMBL" id="CP018171">
    <property type="protein sequence ID" value="APH71314.1"/>
    <property type="molecule type" value="Genomic_DNA"/>
</dbReference>
<keyword evidence="8" id="KW-1185">Reference proteome</keyword>
<dbReference type="GO" id="GO:0005886">
    <property type="term" value="C:plasma membrane"/>
    <property type="evidence" value="ECO:0007669"/>
    <property type="project" value="UniProtKB-SubCell"/>
</dbReference>
<dbReference type="InterPro" id="IPR043428">
    <property type="entry name" value="LivM-like"/>
</dbReference>
<dbReference type="Proteomes" id="UP000182840">
    <property type="component" value="Chromosome"/>
</dbReference>
<dbReference type="KEGG" id="meso:BSQ44_07970"/>
<keyword evidence="5 6" id="KW-0472">Membrane</keyword>
<feature type="transmembrane region" description="Helical" evidence="6">
    <location>
        <begin position="43"/>
        <end position="66"/>
    </location>
</feature>
<name>A0A1L3SPI0_9HYPH</name>
<dbReference type="PANTHER" id="PTHR30482">
    <property type="entry name" value="HIGH-AFFINITY BRANCHED-CHAIN AMINO ACID TRANSPORT SYSTEM PERMEASE"/>
    <property type="match status" value="1"/>
</dbReference>
<feature type="transmembrane region" description="Helical" evidence="6">
    <location>
        <begin position="271"/>
        <end position="290"/>
    </location>
</feature>
<proteinExistence type="predicted"/>
<organism evidence="7 8">
    <name type="scientific">Aquibium oceanicum</name>
    <dbReference type="NCBI Taxonomy" id="1670800"/>
    <lineage>
        <taxon>Bacteria</taxon>
        <taxon>Pseudomonadati</taxon>
        <taxon>Pseudomonadota</taxon>
        <taxon>Alphaproteobacteria</taxon>
        <taxon>Hyphomicrobiales</taxon>
        <taxon>Phyllobacteriaceae</taxon>
        <taxon>Aquibium</taxon>
    </lineage>
</organism>
<protein>
    <submittedName>
        <fullName evidence="7">Branched-chain amino acid ABC transporter permease</fullName>
    </submittedName>
</protein>
<dbReference type="OrthoDB" id="9804361at2"/>
<keyword evidence="4 6" id="KW-1133">Transmembrane helix</keyword>
<feature type="transmembrane region" description="Helical" evidence="6">
    <location>
        <begin position="240"/>
        <end position="264"/>
    </location>
</feature>
<gene>
    <name evidence="7" type="ORF">BSQ44_07970</name>
</gene>
<evidence type="ECO:0000256" key="6">
    <source>
        <dbReference type="SAM" id="Phobius"/>
    </source>
</evidence>
<evidence type="ECO:0000256" key="4">
    <source>
        <dbReference type="ARBA" id="ARBA00022989"/>
    </source>
</evidence>
<evidence type="ECO:0000256" key="2">
    <source>
        <dbReference type="ARBA" id="ARBA00022475"/>
    </source>
</evidence>
<dbReference type="AlphaFoldDB" id="A0A1L3SPI0"/>